<dbReference type="GO" id="GO:0005634">
    <property type="term" value="C:nucleus"/>
    <property type="evidence" value="ECO:0007669"/>
    <property type="project" value="TreeGrafter"/>
</dbReference>
<reference evidence="9 10" key="1">
    <citation type="journal article" date="2018" name="Mol. Biol. Evol.">
        <title>Broad Genomic Sampling Reveals a Smut Pathogenic Ancestry of the Fungal Clade Ustilaginomycotina.</title>
        <authorList>
            <person name="Kijpornyongpan T."/>
            <person name="Mondo S.J."/>
            <person name="Barry K."/>
            <person name="Sandor L."/>
            <person name="Lee J."/>
            <person name="Lipzen A."/>
            <person name="Pangilinan J."/>
            <person name="LaButti K."/>
            <person name="Hainaut M."/>
            <person name="Henrissat B."/>
            <person name="Grigoriev I.V."/>
            <person name="Spatafora J.W."/>
            <person name="Aime M.C."/>
        </authorList>
    </citation>
    <scope>NUCLEOTIDE SEQUENCE [LARGE SCALE GENOMIC DNA]</scope>
    <source>
        <strain evidence="9 10">MCA 4718</strain>
    </source>
</reference>
<keyword evidence="7" id="KW-0723">Serine/threonine-protein kinase</keyword>
<dbReference type="STRING" id="1684307.A0A316TXK4"/>
<dbReference type="GO" id="GO:0004674">
    <property type="term" value="F:protein serine/threonine kinase activity"/>
    <property type="evidence" value="ECO:0007669"/>
    <property type="project" value="UniProtKB-KW"/>
</dbReference>
<keyword evidence="2 6" id="KW-0547">Nucleotide-binding</keyword>
<dbReference type="GO" id="GO:0004713">
    <property type="term" value="F:protein tyrosine kinase activity"/>
    <property type="evidence" value="ECO:0007669"/>
    <property type="project" value="TreeGrafter"/>
</dbReference>
<dbReference type="InterPro" id="IPR050339">
    <property type="entry name" value="CC_SR_Kinase"/>
</dbReference>
<dbReference type="SUPFAM" id="SSF56112">
    <property type="entry name" value="Protein kinase-like (PK-like)"/>
    <property type="match status" value="1"/>
</dbReference>
<proteinExistence type="inferred from homology"/>
<dbReference type="Pfam" id="PF00069">
    <property type="entry name" value="Pkinase"/>
    <property type="match status" value="1"/>
</dbReference>
<dbReference type="Gene3D" id="3.30.200.20">
    <property type="entry name" value="Phosphorylase Kinase, domain 1"/>
    <property type="match status" value="1"/>
</dbReference>
<dbReference type="PANTHER" id="PTHR11042:SF190">
    <property type="entry name" value="MITOSIS INHIBITOR PROTEIN KINASE MIK1"/>
    <property type="match status" value="1"/>
</dbReference>
<dbReference type="PROSITE" id="PS00108">
    <property type="entry name" value="PROTEIN_KINASE_ST"/>
    <property type="match status" value="1"/>
</dbReference>
<dbReference type="InterPro" id="IPR017441">
    <property type="entry name" value="Protein_kinase_ATP_BS"/>
</dbReference>
<accession>A0A316TXK4</accession>
<dbReference type="GeneID" id="37011636"/>
<sequence length="158" mass="17528">SGIGRFQAHFTQLAVLGSGEFSEAVKVEDKSSGEVTAVKRMKRRFVGPRDRLRHLEEVDILRHLGGHANVISLVDAWEEDSHLFIQTELCPLGTLSFFLEGYGYLVGTLDEPRLWKVLAELSSGLQHIHSHGVLHLDLKPANIFVTEIGSLKIGDFGL</sequence>
<dbReference type="GO" id="GO:0005737">
    <property type="term" value="C:cytoplasm"/>
    <property type="evidence" value="ECO:0007669"/>
    <property type="project" value="TreeGrafter"/>
</dbReference>
<evidence type="ECO:0000256" key="1">
    <source>
        <dbReference type="ARBA" id="ARBA00022679"/>
    </source>
</evidence>
<evidence type="ECO:0000313" key="10">
    <source>
        <dbReference type="Proteomes" id="UP000245942"/>
    </source>
</evidence>
<evidence type="ECO:0000256" key="7">
    <source>
        <dbReference type="RuleBase" id="RU000304"/>
    </source>
</evidence>
<dbReference type="SMART" id="SM00220">
    <property type="entry name" value="S_TKc"/>
    <property type="match status" value="1"/>
</dbReference>
<dbReference type="EMBL" id="KZ819338">
    <property type="protein sequence ID" value="PWN18129.1"/>
    <property type="molecule type" value="Genomic_DNA"/>
</dbReference>
<dbReference type="PANTHER" id="PTHR11042">
    <property type="entry name" value="EUKARYOTIC TRANSLATION INITIATION FACTOR 2-ALPHA KINASE EIF2-ALPHA KINASE -RELATED"/>
    <property type="match status" value="1"/>
</dbReference>
<dbReference type="Proteomes" id="UP000245942">
    <property type="component" value="Unassembled WGS sequence"/>
</dbReference>
<dbReference type="Gene3D" id="1.10.510.10">
    <property type="entry name" value="Transferase(Phosphotransferase) domain 1"/>
    <property type="match status" value="1"/>
</dbReference>
<evidence type="ECO:0000256" key="2">
    <source>
        <dbReference type="ARBA" id="ARBA00022741"/>
    </source>
</evidence>
<comment type="similarity">
    <text evidence="5">Belongs to the protein kinase superfamily. Ser/Thr protein kinase family. GCN2 subfamily.</text>
</comment>
<keyword evidence="1" id="KW-0808">Transferase</keyword>
<evidence type="ECO:0000256" key="5">
    <source>
        <dbReference type="ARBA" id="ARBA00037982"/>
    </source>
</evidence>
<dbReference type="InterPro" id="IPR000719">
    <property type="entry name" value="Prot_kinase_dom"/>
</dbReference>
<organism evidence="9 10">
    <name type="scientific">Pseudomicrostroma glucosiphilum</name>
    <dbReference type="NCBI Taxonomy" id="1684307"/>
    <lineage>
        <taxon>Eukaryota</taxon>
        <taxon>Fungi</taxon>
        <taxon>Dikarya</taxon>
        <taxon>Basidiomycota</taxon>
        <taxon>Ustilaginomycotina</taxon>
        <taxon>Exobasidiomycetes</taxon>
        <taxon>Microstromatales</taxon>
        <taxon>Microstromatales incertae sedis</taxon>
        <taxon>Pseudomicrostroma</taxon>
    </lineage>
</organism>
<keyword evidence="3 9" id="KW-0418">Kinase</keyword>
<keyword evidence="4 6" id="KW-0067">ATP-binding</keyword>
<dbReference type="GO" id="GO:0110031">
    <property type="term" value="P:negative regulation of G2/MI transition of meiotic cell cycle"/>
    <property type="evidence" value="ECO:0007669"/>
    <property type="project" value="TreeGrafter"/>
</dbReference>
<dbReference type="InterPro" id="IPR008271">
    <property type="entry name" value="Ser/Thr_kinase_AS"/>
</dbReference>
<feature type="domain" description="Protein kinase" evidence="8">
    <location>
        <begin position="10"/>
        <end position="158"/>
    </location>
</feature>
<feature type="binding site" evidence="6">
    <location>
        <position position="39"/>
    </location>
    <ligand>
        <name>ATP</name>
        <dbReference type="ChEBI" id="CHEBI:30616"/>
    </ligand>
</feature>
<dbReference type="OrthoDB" id="5337378at2759"/>
<evidence type="ECO:0000256" key="3">
    <source>
        <dbReference type="ARBA" id="ARBA00022777"/>
    </source>
</evidence>
<dbReference type="RefSeq" id="XP_025345289.1">
    <property type="nucleotide sequence ID" value="XM_025489902.1"/>
</dbReference>
<gene>
    <name evidence="9" type="ORF">BCV69DRAFT_235338</name>
</gene>
<feature type="non-terminal residue" evidence="9">
    <location>
        <position position="158"/>
    </location>
</feature>
<dbReference type="AlphaFoldDB" id="A0A316TXK4"/>
<protein>
    <submittedName>
        <fullName evidence="9">Kinase-like protein</fullName>
    </submittedName>
</protein>
<evidence type="ECO:0000259" key="8">
    <source>
        <dbReference type="PROSITE" id="PS50011"/>
    </source>
</evidence>
<evidence type="ECO:0000256" key="4">
    <source>
        <dbReference type="ARBA" id="ARBA00022840"/>
    </source>
</evidence>
<evidence type="ECO:0000256" key="6">
    <source>
        <dbReference type="PROSITE-ProRule" id="PRU10141"/>
    </source>
</evidence>
<dbReference type="InterPro" id="IPR011009">
    <property type="entry name" value="Kinase-like_dom_sf"/>
</dbReference>
<keyword evidence="10" id="KW-1185">Reference proteome</keyword>
<feature type="non-terminal residue" evidence="9">
    <location>
        <position position="1"/>
    </location>
</feature>
<dbReference type="PROSITE" id="PS50011">
    <property type="entry name" value="PROTEIN_KINASE_DOM"/>
    <property type="match status" value="1"/>
</dbReference>
<evidence type="ECO:0000313" key="9">
    <source>
        <dbReference type="EMBL" id="PWN18129.1"/>
    </source>
</evidence>
<dbReference type="PROSITE" id="PS00107">
    <property type="entry name" value="PROTEIN_KINASE_ATP"/>
    <property type="match status" value="1"/>
</dbReference>
<name>A0A316TXK4_9BASI</name>
<dbReference type="GO" id="GO:0005524">
    <property type="term" value="F:ATP binding"/>
    <property type="evidence" value="ECO:0007669"/>
    <property type="project" value="UniProtKB-UniRule"/>
</dbReference>